<evidence type="ECO:0000313" key="7">
    <source>
        <dbReference type="EMBL" id="ARF08279.1"/>
    </source>
</evidence>
<reference evidence="7" key="1">
    <citation type="journal article" date="2017" name="Science">
        <title>Giant viruses with an expanded complement of translation system components.</title>
        <authorList>
            <person name="Schulz F."/>
            <person name="Yutin N."/>
            <person name="Ivanova N.N."/>
            <person name="Ortega D.R."/>
            <person name="Lee T.K."/>
            <person name="Vierheilig J."/>
            <person name="Daims H."/>
            <person name="Horn M."/>
            <person name="Wagner M."/>
            <person name="Jensen G.J."/>
            <person name="Kyrpides N.C."/>
            <person name="Koonin E.V."/>
            <person name="Woyke T."/>
        </authorList>
    </citation>
    <scope>NUCLEOTIDE SEQUENCE</scope>
    <source>
        <strain evidence="7">CTV1</strain>
    </source>
</reference>
<evidence type="ECO:0000256" key="1">
    <source>
        <dbReference type="ARBA" id="ARBA00001961"/>
    </source>
</evidence>
<dbReference type="EMBL" id="KY684083">
    <property type="protein sequence ID" value="ARF08279.1"/>
    <property type="molecule type" value="Genomic_DNA"/>
</dbReference>
<dbReference type="Gene3D" id="2.60.120.620">
    <property type="entry name" value="q2cbj1_9rhob like domain"/>
    <property type="match status" value="1"/>
</dbReference>
<keyword evidence="2" id="KW-0479">Metal-binding</keyword>
<comment type="cofactor">
    <cofactor evidence="1">
        <name>L-ascorbate</name>
        <dbReference type="ChEBI" id="CHEBI:38290"/>
    </cofactor>
</comment>
<dbReference type="SMART" id="SM00702">
    <property type="entry name" value="P4Hc"/>
    <property type="match status" value="1"/>
</dbReference>
<sequence>MSNYIQIYENAMTNEFCDSLVEFYKNNPNLVQRFDHEWRRSSSLPLYNNLPSELFNNMKDNIRTHLEKYKKDIGDSAGAGTLHFCTLLEAPNLLCYDNTSDKPEHFHTHSDNWSIQSSTRQVSVIMYLNDVEEGGNTVFPFYNLSVKPKKGTILMFPAFFCFSHYAEKPKSNTKFAIVTWVHFGGGNTSYFTLPF</sequence>
<evidence type="ECO:0000256" key="2">
    <source>
        <dbReference type="ARBA" id="ARBA00022723"/>
    </source>
</evidence>
<dbReference type="GO" id="GO:0016705">
    <property type="term" value="F:oxidoreductase activity, acting on paired donors, with incorporation or reduction of molecular oxygen"/>
    <property type="evidence" value="ECO:0007669"/>
    <property type="project" value="InterPro"/>
</dbReference>
<evidence type="ECO:0000256" key="5">
    <source>
        <dbReference type="ARBA" id="ARBA00023004"/>
    </source>
</evidence>
<keyword evidence="3" id="KW-0223">Dioxygenase</keyword>
<dbReference type="GO" id="GO:0005506">
    <property type="term" value="F:iron ion binding"/>
    <property type="evidence" value="ECO:0007669"/>
    <property type="project" value="InterPro"/>
</dbReference>
<gene>
    <name evidence="7" type="ORF">Catovirus_1_329</name>
</gene>
<organism evidence="7">
    <name type="scientific">Catovirus CTV1</name>
    <dbReference type="NCBI Taxonomy" id="1977631"/>
    <lineage>
        <taxon>Viruses</taxon>
        <taxon>Varidnaviria</taxon>
        <taxon>Bamfordvirae</taxon>
        <taxon>Nucleocytoviricota</taxon>
        <taxon>Megaviricetes</taxon>
        <taxon>Imitervirales</taxon>
        <taxon>Mimiviridae</taxon>
        <taxon>Klosneuvirinae</taxon>
        <taxon>Catovirus</taxon>
    </lineage>
</organism>
<dbReference type="InterPro" id="IPR045054">
    <property type="entry name" value="P4HA-like"/>
</dbReference>
<evidence type="ECO:0000259" key="6">
    <source>
        <dbReference type="SMART" id="SM00702"/>
    </source>
</evidence>
<dbReference type="Pfam" id="PF13640">
    <property type="entry name" value="2OG-FeII_Oxy_3"/>
    <property type="match status" value="1"/>
</dbReference>
<dbReference type="InterPro" id="IPR044862">
    <property type="entry name" value="Pro_4_hyd_alph_FE2OG_OXY"/>
</dbReference>
<feature type="domain" description="Prolyl 4-hydroxylase alpha subunit" evidence="6">
    <location>
        <begin position="3"/>
        <end position="182"/>
    </location>
</feature>
<proteinExistence type="predicted"/>
<protein>
    <submittedName>
        <fullName evidence="7">2OG-FeII oxygenase superfamily protein</fullName>
    </submittedName>
</protein>
<evidence type="ECO:0000256" key="3">
    <source>
        <dbReference type="ARBA" id="ARBA00022964"/>
    </source>
</evidence>
<dbReference type="PANTHER" id="PTHR10869">
    <property type="entry name" value="PROLYL 4-HYDROXYLASE ALPHA SUBUNIT"/>
    <property type="match status" value="1"/>
</dbReference>
<dbReference type="PANTHER" id="PTHR10869:SF246">
    <property type="entry name" value="TRANSMEMBRANE PROLYL 4-HYDROXYLASE"/>
    <property type="match status" value="1"/>
</dbReference>
<keyword evidence="5" id="KW-0408">Iron</keyword>
<keyword evidence="4" id="KW-0560">Oxidoreductase</keyword>
<dbReference type="GO" id="GO:0031418">
    <property type="term" value="F:L-ascorbic acid binding"/>
    <property type="evidence" value="ECO:0007669"/>
    <property type="project" value="InterPro"/>
</dbReference>
<dbReference type="InterPro" id="IPR006620">
    <property type="entry name" value="Pro_4_hyd_alph"/>
</dbReference>
<dbReference type="GO" id="GO:0051213">
    <property type="term" value="F:dioxygenase activity"/>
    <property type="evidence" value="ECO:0007669"/>
    <property type="project" value="UniProtKB-KW"/>
</dbReference>
<evidence type="ECO:0000256" key="4">
    <source>
        <dbReference type="ARBA" id="ARBA00023002"/>
    </source>
</evidence>
<accession>A0A1V0S9A8</accession>
<name>A0A1V0S9A8_9VIRU</name>